<keyword evidence="3" id="KW-1185">Reference proteome</keyword>
<evidence type="ECO:0000313" key="3">
    <source>
        <dbReference type="Proteomes" id="UP000044602"/>
    </source>
</evidence>
<sequence length="229" mass="24953">MPRLVGKHADFPGSDRRKRRVIAPTSSTPIHELMSALYLSQRGPFSLYSSDEARQGHDNLVCSGPVSELSTGLCKKEAVLHVHVQRASTLAGTWPTRQIQSDATTRRTSLLHCDQDRTKHAPSHERHTANNLVDKPRQIDAVKERHQPRIEPRIAMHLVIVPSEIVDVARPPILGPLLLLAHDPGVLVAVVGDDAPAQDIVGDDEAAGAQQPRAAAGRRPGEDGVEVVR</sequence>
<dbReference type="Proteomes" id="UP000044602">
    <property type="component" value="Unassembled WGS sequence"/>
</dbReference>
<gene>
    <name evidence="2" type="ORF">BN1708_015438</name>
</gene>
<evidence type="ECO:0000256" key="1">
    <source>
        <dbReference type="SAM" id="MobiDB-lite"/>
    </source>
</evidence>
<accession>A0A0G4M473</accession>
<proteinExistence type="predicted"/>
<organism evidence="2 3">
    <name type="scientific">Verticillium longisporum</name>
    <name type="common">Verticillium dahliae var. longisporum</name>
    <dbReference type="NCBI Taxonomy" id="100787"/>
    <lineage>
        <taxon>Eukaryota</taxon>
        <taxon>Fungi</taxon>
        <taxon>Dikarya</taxon>
        <taxon>Ascomycota</taxon>
        <taxon>Pezizomycotina</taxon>
        <taxon>Sordariomycetes</taxon>
        <taxon>Hypocreomycetidae</taxon>
        <taxon>Glomerellales</taxon>
        <taxon>Plectosphaerellaceae</taxon>
        <taxon>Verticillium</taxon>
    </lineage>
</organism>
<feature type="compositionally biased region" description="Basic and acidic residues" evidence="1">
    <location>
        <begin position="219"/>
        <end position="229"/>
    </location>
</feature>
<dbReference type="EMBL" id="CVQH01020974">
    <property type="protein sequence ID" value="CRK29064.1"/>
    <property type="molecule type" value="Genomic_DNA"/>
</dbReference>
<feature type="non-terminal residue" evidence="2">
    <location>
        <position position="229"/>
    </location>
</feature>
<reference evidence="2 3" key="1">
    <citation type="submission" date="2015-05" db="EMBL/GenBank/DDBJ databases">
        <authorList>
            <person name="Wang D.B."/>
            <person name="Wang M."/>
        </authorList>
    </citation>
    <scope>NUCLEOTIDE SEQUENCE [LARGE SCALE GENOMIC DNA]</scope>
    <source>
        <strain evidence="2">VL1</strain>
    </source>
</reference>
<name>A0A0G4M473_VERLO</name>
<protein>
    <submittedName>
        <fullName evidence="2">Uncharacterized protein</fullName>
    </submittedName>
</protein>
<feature type="compositionally biased region" description="Low complexity" evidence="1">
    <location>
        <begin position="207"/>
        <end position="218"/>
    </location>
</feature>
<dbReference type="AlphaFoldDB" id="A0A0G4M473"/>
<feature type="region of interest" description="Disordered" evidence="1">
    <location>
        <begin position="198"/>
        <end position="229"/>
    </location>
</feature>
<evidence type="ECO:0000313" key="2">
    <source>
        <dbReference type="EMBL" id="CRK29064.1"/>
    </source>
</evidence>